<feature type="coiled-coil region" evidence="1">
    <location>
        <begin position="147"/>
        <end position="229"/>
    </location>
</feature>
<evidence type="ECO:0008006" key="4">
    <source>
        <dbReference type="Google" id="ProtNLM"/>
    </source>
</evidence>
<reference evidence="3" key="1">
    <citation type="submission" date="2016-12" db="EMBL/GenBank/DDBJ databases">
        <authorList>
            <person name="Herbold C."/>
        </authorList>
    </citation>
    <scope>NUCLEOTIDE SEQUENCE [LARGE SCALE GENOMIC DNA]</scope>
</reference>
<gene>
    <name evidence="2" type="ORF">NSIN_40126</name>
</gene>
<dbReference type="RefSeq" id="WP_101010728.1">
    <property type="nucleotide sequence ID" value="NZ_FRFC01000005.1"/>
</dbReference>
<protein>
    <recommendedName>
        <fullName evidence="4">Exonuclease SbcC</fullName>
    </recommendedName>
</protein>
<evidence type="ECO:0000256" key="1">
    <source>
        <dbReference type="SAM" id="Coils"/>
    </source>
</evidence>
<keyword evidence="3" id="KW-1185">Reference proteome</keyword>
<evidence type="ECO:0000313" key="2">
    <source>
        <dbReference type="EMBL" id="SHO47546.1"/>
    </source>
</evidence>
<organism evidence="2 3">
    <name type="scientific">Nitrosotalea sinensis</name>
    <dbReference type="NCBI Taxonomy" id="1499975"/>
    <lineage>
        <taxon>Archaea</taxon>
        <taxon>Nitrososphaerota</taxon>
        <taxon>Nitrososphaeria</taxon>
        <taxon>Nitrosotaleales</taxon>
        <taxon>Nitrosotaleaceae</taxon>
        <taxon>Nitrosotalea</taxon>
    </lineage>
</organism>
<dbReference type="AlphaFoldDB" id="A0A2H1EJG2"/>
<dbReference type="OrthoDB" id="12116at2157"/>
<dbReference type="Proteomes" id="UP000232412">
    <property type="component" value="Unassembled WGS sequence"/>
</dbReference>
<name>A0A2H1EJG2_9ARCH</name>
<evidence type="ECO:0000313" key="3">
    <source>
        <dbReference type="Proteomes" id="UP000232412"/>
    </source>
</evidence>
<proteinExistence type="predicted"/>
<dbReference type="Gene3D" id="1.20.5.170">
    <property type="match status" value="1"/>
</dbReference>
<accession>A0A2H1EJG2</accession>
<dbReference type="EMBL" id="FRFC01000005">
    <property type="protein sequence ID" value="SHO47546.1"/>
    <property type="molecule type" value="Genomic_DNA"/>
</dbReference>
<feature type="coiled-coil region" evidence="1">
    <location>
        <begin position="364"/>
        <end position="419"/>
    </location>
</feature>
<keyword evidence="1" id="KW-0175">Coiled coil</keyword>
<sequence>MVFGLGKKKTEPPTVPTQIEKTIKLDDIHTMLRQIETPSIENAINISKTSKEEIEIHRKKIREIIIQLESDDLKLDEIDKNLATIVKRGKGSIVATIKKETSSSLTNPVKYDQVVLLNMEIAQMLKRIGDVLGMNSRIIHIFAKKYADILKDEIAKIAKSRNQLQASINSVENIKAHQENISSMMQKISEYKTTIKQKTDRLLQIDVEMQSLKHSIIDLQKQIQELKESNDYRRFLDVKEKIDLTLSEKTSIKNIISLQFSKISRPLGRYTYISSFEKSVKKMMDDLLVDPYEVVSSQSKNSIINILEAVEKSVISGSISVKDSEKSLEQIQETISKLDEFIALKELYMKKVSELEKDLSIFNIKALESKEQDLKKAEDNLTSTENLKKKLEEEVKNNRQTLSENVKELEVNLSKLTNSKISIEFS</sequence>